<dbReference type="Proteomes" id="UP000642748">
    <property type="component" value="Unassembled WGS sequence"/>
</dbReference>
<dbReference type="SUPFAM" id="SSF48498">
    <property type="entry name" value="Tetracyclin repressor-like, C-terminal domain"/>
    <property type="match status" value="1"/>
</dbReference>
<protein>
    <recommendedName>
        <fullName evidence="6">TetR family transcriptional regulator</fullName>
    </recommendedName>
</protein>
<dbReference type="PANTHER" id="PTHR30055:SF234">
    <property type="entry name" value="HTH-TYPE TRANSCRIPTIONAL REGULATOR BETI"/>
    <property type="match status" value="1"/>
</dbReference>
<reference evidence="4" key="1">
    <citation type="submission" date="2021-01" db="EMBL/GenBank/DDBJ databases">
        <title>Whole genome shotgun sequence of Rugosimonospora africana NBRC 104875.</title>
        <authorList>
            <person name="Komaki H."/>
            <person name="Tamura T."/>
        </authorList>
    </citation>
    <scope>NUCLEOTIDE SEQUENCE</scope>
    <source>
        <strain evidence="4">NBRC 104875</strain>
    </source>
</reference>
<evidence type="ECO:0000256" key="3">
    <source>
        <dbReference type="ARBA" id="ARBA00023163"/>
    </source>
</evidence>
<proteinExistence type="predicted"/>
<keyword evidence="5" id="KW-1185">Reference proteome</keyword>
<evidence type="ECO:0000256" key="1">
    <source>
        <dbReference type="ARBA" id="ARBA00023015"/>
    </source>
</evidence>
<dbReference type="GO" id="GO:0000976">
    <property type="term" value="F:transcription cis-regulatory region binding"/>
    <property type="evidence" value="ECO:0007669"/>
    <property type="project" value="TreeGrafter"/>
</dbReference>
<keyword evidence="3" id="KW-0804">Transcription</keyword>
<accession>A0A8J3QV62</accession>
<dbReference type="PANTHER" id="PTHR30055">
    <property type="entry name" value="HTH-TYPE TRANSCRIPTIONAL REGULATOR RUTR"/>
    <property type="match status" value="1"/>
</dbReference>
<dbReference type="InterPro" id="IPR036271">
    <property type="entry name" value="Tet_transcr_reg_TetR-rel_C_sf"/>
</dbReference>
<dbReference type="Gene3D" id="1.10.357.10">
    <property type="entry name" value="Tetracycline Repressor, domain 2"/>
    <property type="match status" value="1"/>
</dbReference>
<dbReference type="InterPro" id="IPR050109">
    <property type="entry name" value="HTH-type_TetR-like_transc_reg"/>
</dbReference>
<keyword evidence="1" id="KW-0805">Transcription regulation</keyword>
<gene>
    <name evidence="4" type="ORF">Raf01_45300</name>
</gene>
<dbReference type="EMBL" id="BONZ01000042">
    <property type="protein sequence ID" value="GIH16358.1"/>
    <property type="molecule type" value="Genomic_DNA"/>
</dbReference>
<dbReference type="GO" id="GO:0003700">
    <property type="term" value="F:DNA-binding transcription factor activity"/>
    <property type="evidence" value="ECO:0007669"/>
    <property type="project" value="TreeGrafter"/>
</dbReference>
<sequence length="154" mass="16990">MQLPTLYHFFGDKQRLLDAVVAASLDQYLEHKQGLQSTGDPRADLRRGWDLHVGFARQNPAIYPLMFPLRPSPEPQAATLSREMLRAGFHQLARAGALRSGVTAELATRSLSAALRGVATTICENPHHRDNSRLSATVRDAVIDALLHEESPTT</sequence>
<keyword evidence="2" id="KW-0238">DNA-binding</keyword>
<evidence type="ECO:0008006" key="6">
    <source>
        <dbReference type="Google" id="ProtNLM"/>
    </source>
</evidence>
<evidence type="ECO:0000256" key="2">
    <source>
        <dbReference type="ARBA" id="ARBA00023125"/>
    </source>
</evidence>
<dbReference type="AlphaFoldDB" id="A0A8J3QV62"/>
<evidence type="ECO:0000313" key="4">
    <source>
        <dbReference type="EMBL" id="GIH16358.1"/>
    </source>
</evidence>
<organism evidence="4 5">
    <name type="scientific">Rugosimonospora africana</name>
    <dbReference type="NCBI Taxonomy" id="556532"/>
    <lineage>
        <taxon>Bacteria</taxon>
        <taxon>Bacillati</taxon>
        <taxon>Actinomycetota</taxon>
        <taxon>Actinomycetes</taxon>
        <taxon>Micromonosporales</taxon>
        <taxon>Micromonosporaceae</taxon>
        <taxon>Rugosimonospora</taxon>
    </lineage>
</organism>
<evidence type="ECO:0000313" key="5">
    <source>
        <dbReference type="Proteomes" id="UP000642748"/>
    </source>
</evidence>
<comment type="caution">
    <text evidence="4">The sequence shown here is derived from an EMBL/GenBank/DDBJ whole genome shotgun (WGS) entry which is preliminary data.</text>
</comment>
<name>A0A8J3QV62_9ACTN</name>